<keyword evidence="2" id="KW-1185">Reference proteome</keyword>
<accession>A0AA35ZFA0</accession>
<evidence type="ECO:0000313" key="2">
    <source>
        <dbReference type="Proteomes" id="UP001177003"/>
    </source>
</evidence>
<protein>
    <submittedName>
        <fullName evidence="1">Uncharacterized protein</fullName>
    </submittedName>
</protein>
<name>A0AA35ZFA0_LACSI</name>
<gene>
    <name evidence="1" type="ORF">LSALG_LOCUS29818</name>
</gene>
<organism evidence="1 2">
    <name type="scientific">Lactuca saligna</name>
    <name type="common">Willowleaf lettuce</name>
    <dbReference type="NCBI Taxonomy" id="75948"/>
    <lineage>
        <taxon>Eukaryota</taxon>
        <taxon>Viridiplantae</taxon>
        <taxon>Streptophyta</taxon>
        <taxon>Embryophyta</taxon>
        <taxon>Tracheophyta</taxon>
        <taxon>Spermatophyta</taxon>
        <taxon>Magnoliopsida</taxon>
        <taxon>eudicotyledons</taxon>
        <taxon>Gunneridae</taxon>
        <taxon>Pentapetalae</taxon>
        <taxon>asterids</taxon>
        <taxon>campanulids</taxon>
        <taxon>Asterales</taxon>
        <taxon>Asteraceae</taxon>
        <taxon>Cichorioideae</taxon>
        <taxon>Cichorieae</taxon>
        <taxon>Lactucinae</taxon>
        <taxon>Lactuca</taxon>
    </lineage>
</organism>
<sequence>MSPKVSHEAQKEEVSKMDAMEKDIFDLVAIEKMMGEELSVQYEEEIDEIEDNLYEEMEIVDEDMVGELEETTMVKMEVDKEDPKEDDKKLNKTKK</sequence>
<dbReference type="Proteomes" id="UP001177003">
    <property type="component" value="Chromosome 6"/>
</dbReference>
<reference evidence="1" key="1">
    <citation type="submission" date="2023-04" db="EMBL/GenBank/DDBJ databases">
        <authorList>
            <person name="Vijverberg K."/>
            <person name="Xiong W."/>
            <person name="Schranz E."/>
        </authorList>
    </citation>
    <scope>NUCLEOTIDE SEQUENCE</scope>
</reference>
<dbReference type="AlphaFoldDB" id="A0AA35ZFA0"/>
<proteinExistence type="predicted"/>
<evidence type="ECO:0000313" key="1">
    <source>
        <dbReference type="EMBL" id="CAI9290632.1"/>
    </source>
</evidence>
<dbReference type="EMBL" id="OX465082">
    <property type="protein sequence ID" value="CAI9290632.1"/>
    <property type="molecule type" value="Genomic_DNA"/>
</dbReference>